<keyword evidence="3" id="KW-1003">Cell membrane</keyword>
<dbReference type="PROSITE" id="PS50928">
    <property type="entry name" value="ABC_TM1"/>
    <property type="match status" value="1"/>
</dbReference>
<feature type="transmembrane region" description="Helical" evidence="8">
    <location>
        <begin position="396"/>
        <end position="414"/>
    </location>
</feature>
<dbReference type="InterPro" id="IPR010065">
    <property type="entry name" value="AA_ABC_transptr_permease_3TM"/>
</dbReference>
<keyword evidence="6 8" id="KW-1133">Transmembrane helix</keyword>
<feature type="transmembrane region" description="Helical" evidence="8">
    <location>
        <begin position="420"/>
        <end position="441"/>
    </location>
</feature>
<dbReference type="SMART" id="SM00062">
    <property type="entry name" value="PBPb"/>
    <property type="match status" value="1"/>
</dbReference>
<feature type="transmembrane region" description="Helical" evidence="8">
    <location>
        <begin position="257"/>
        <end position="279"/>
    </location>
</feature>
<dbReference type="CDD" id="cd00996">
    <property type="entry name" value="PBP2_AatB_like"/>
    <property type="match status" value="1"/>
</dbReference>
<protein>
    <submittedName>
        <fullName evidence="10">ABC transporter, permease protein</fullName>
    </submittedName>
</protein>
<dbReference type="Proteomes" id="UP000070467">
    <property type="component" value="Unassembled WGS sequence"/>
</dbReference>
<dbReference type="InterPro" id="IPR001638">
    <property type="entry name" value="Solute-binding_3/MltF_N"/>
</dbReference>
<keyword evidence="7 8" id="KW-0472">Membrane</keyword>
<dbReference type="PANTHER" id="PTHR30614">
    <property type="entry name" value="MEMBRANE COMPONENT OF AMINO ACID ABC TRANSPORTER"/>
    <property type="match status" value="1"/>
</dbReference>
<evidence type="ECO:0000256" key="5">
    <source>
        <dbReference type="ARBA" id="ARBA00022970"/>
    </source>
</evidence>
<dbReference type="SUPFAM" id="SSF53850">
    <property type="entry name" value="Periplasmic binding protein-like II"/>
    <property type="match status" value="1"/>
</dbReference>
<reference evidence="10 11" key="1">
    <citation type="submission" date="2016-01" db="EMBL/GenBank/DDBJ databases">
        <authorList>
            <person name="Mitreva M."/>
            <person name="Pepin K.H."/>
            <person name="Mihindukulasuriya K.A."/>
            <person name="Fulton R."/>
            <person name="Fronick C."/>
            <person name="O'Laughlin M."/>
            <person name="Miner T."/>
            <person name="Herter B."/>
            <person name="Rosa B.A."/>
            <person name="Cordes M."/>
            <person name="Tomlinson C."/>
            <person name="Wollam A."/>
            <person name="Palsikar V.B."/>
            <person name="Mardis E.R."/>
            <person name="Wilson R.K."/>
        </authorList>
    </citation>
    <scope>NUCLEOTIDE SEQUENCE [LARGE SCALE GENOMIC DNA]</scope>
    <source>
        <strain evidence="10 11">KA00071</strain>
    </source>
</reference>
<dbReference type="Gene3D" id="1.10.3720.10">
    <property type="entry name" value="MetI-like"/>
    <property type="match status" value="1"/>
</dbReference>
<comment type="subcellular location">
    <subcellularLocation>
        <location evidence="1 8">Cell membrane</location>
        <topology evidence="1 8">Multi-pass membrane protein</topology>
    </subcellularLocation>
</comment>
<name>A0ABR5TKB4_9BACL</name>
<dbReference type="InterPro" id="IPR000515">
    <property type="entry name" value="MetI-like"/>
</dbReference>
<keyword evidence="11" id="KW-1185">Reference proteome</keyword>
<dbReference type="InterPro" id="IPR035906">
    <property type="entry name" value="MetI-like_sf"/>
</dbReference>
<evidence type="ECO:0000259" key="9">
    <source>
        <dbReference type="PROSITE" id="PS50928"/>
    </source>
</evidence>
<keyword evidence="5" id="KW-0029">Amino-acid transport</keyword>
<gene>
    <name evidence="10" type="ORF">HMPREF1871_01226</name>
</gene>
<organism evidence="10 11">
    <name type="scientific">Gemelliphila asaccharolytica</name>
    <dbReference type="NCBI Taxonomy" id="502393"/>
    <lineage>
        <taxon>Bacteria</taxon>
        <taxon>Bacillati</taxon>
        <taxon>Bacillota</taxon>
        <taxon>Bacilli</taxon>
        <taxon>Bacillales</taxon>
        <taxon>Gemellaceae</taxon>
        <taxon>Gemelliphila</taxon>
    </lineage>
</organism>
<feature type="transmembrane region" description="Helical" evidence="8">
    <location>
        <begin position="316"/>
        <end position="339"/>
    </location>
</feature>
<dbReference type="NCBIfam" id="TIGR01726">
    <property type="entry name" value="HEQRo_perm_3TM"/>
    <property type="match status" value="1"/>
</dbReference>
<evidence type="ECO:0000256" key="3">
    <source>
        <dbReference type="ARBA" id="ARBA00022475"/>
    </source>
</evidence>
<dbReference type="Gene3D" id="3.40.190.10">
    <property type="entry name" value="Periplasmic binding protein-like II"/>
    <property type="match status" value="2"/>
</dbReference>
<proteinExistence type="inferred from homology"/>
<accession>A0ABR5TKB4</accession>
<evidence type="ECO:0000256" key="2">
    <source>
        <dbReference type="ARBA" id="ARBA00022448"/>
    </source>
</evidence>
<keyword evidence="2 8" id="KW-0813">Transport</keyword>
<keyword evidence="4 8" id="KW-0812">Transmembrane</keyword>
<dbReference type="InterPro" id="IPR043429">
    <property type="entry name" value="ArtM/GltK/GlnP/TcyL/YhdX-like"/>
</dbReference>
<dbReference type="Pfam" id="PF00528">
    <property type="entry name" value="BPD_transp_1"/>
    <property type="match status" value="1"/>
</dbReference>
<evidence type="ECO:0000256" key="7">
    <source>
        <dbReference type="ARBA" id="ARBA00023136"/>
    </source>
</evidence>
<sequence>MLCNNFSSGTLAKEKLVVGLDPTFAPIGFVDEHGEYVGYDIDLAKEFAKRTDRDIEFKAINWDTKEIDLNSGSIDLVWNGLTKTKERQEAMELSDKYLDDNLVLVSLEESKYENLEDLKGKNIAVQVNSSSEKLATSKKDIFKEIKSYPDYNQAMLNLKNKSVDAVLIDEVIARYVSKKENINIYVSKNIMESAEFVVAAKKGRVELVNELNSFIKEVNSDGTADKLKQKWMGADPNTKETKTSTFMTIMEGMYNTVFVYFVTVFISFPLAIIFSSIYLRKNKIINKIISTYTWIFRGSPLMLQLFFFYYGVFPLLGFNISAITCAIITFSLNYLAYILEILRGGIESVDKGQYEASYILGYTPWQRAIYIIIPQAICITLPSIANEAIALVKDTSLINVLAITEILLITKQIANRTASITPYIYAFVIYLVLNAFVVFVFNKLEKRYAIS</sequence>
<comment type="caution">
    <text evidence="10">The sequence shown here is derived from an EMBL/GenBank/DDBJ whole genome shotgun (WGS) entry which is preliminary data.</text>
</comment>
<evidence type="ECO:0000256" key="4">
    <source>
        <dbReference type="ARBA" id="ARBA00022692"/>
    </source>
</evidence>
<evidence type="ECO:0000256" key="1">
    <source>
        <dbReference type="ARBA" id="ARBA00004651"/>
    </source>
</evidence>
<dbReference type="EMBL" id="LSDB01000076">
    <property type="protein sequence ID" value="KXB55054.1"/>
    <property type="molecule type" value="Genomic_DNA"/>
</dbReference>
<evidence type="ECO:0000256" key="6">
    <source>
        <dbReference type="ARBA" id="ARBA00022989"/>
    </source>
</evidence>
<dbReference type="PANTHER" id="PTHR30614:SF0">
    <property type="entry name" value="L-CYSTINE TRANSPORT SYSTEM PERMEASE PROTEIN TCYL"/>
    <property type="match status" value="1"/>
</dbReference>
<dbReference type="SUPFAM" id="SSF161098">
    <property type="entry name" value="MetI-like"/>
    <property type="match status" value="1"/>
</dbReference>
<feature type="domain" description="ABC transmembrane type-1" evidence="9">
    <location>
        <begin position="253"/>
        <end position="442"/>
    </location>
</feature>
<dbReference type="Pfam" id="PF00497">
    <property type="entry name" value="SBP_bac_3"/>
    <property type="match status" value="1"/>
</dbReference>
<evidence type="ECO:0000313" key="10">
    <source>
        <dbReference type="EMBL" id="KXB55054.1"/>
    </source>
</evidence>
<dbReference type="CDD" id="cd06261">
    <property type="entry name" value="TM_PBP2"/>
    <property type="match status" value="1"/>
</dbReference>
<comment type="similarity">
    <text evidence="8">Belongs to the binding-protein-dependent transport system permease family.</text>
</comment>
<evidence type="ECO:0000256" key="8">
    <source>
        <dbReference type="RuleBase" id="RU363032"/>
    </source>
</evidence>
<evidence type="ECO:0000313" key="11">
    <source>
        <dbReference type="Proteomes" id="UP000070467"/>
    </source>
</evidence>